<reference evidence="2 3" key="1">
    <citation type="journal article" date="2012" name="BMC Genomics">
        <title>Comparative genomic analysis of human infective Trypanosoma cruzi lineages with the bat-restricted subspecies T. cruzi marinkellei.</title>
        <authorList>
            <person name="Franzen O."/>
            <person name="Talavera-Lopez C."/>
            <person name="Ochaya S."/>
            <person name="Butler C.E."/>
            <person name="Messenger L.A."/>
            <person name="Lewis M.D."/>
            <person name="Llewellyn M.S."/>
            <person name="Marinkelle C.J."/>
            <person name="Tyler K.M."/>
            <person name="Miles M.A."/>
            <person name="Andersson B."/>
        </authorList>
    </citation>
    <scope>NUCLEOTIDE SEQUENCE [LARGE SCALE GENOMIC DNA]</scope>
    <source>
        <strain evidence="2 3">B7</strain>
    </source>
</reference>
<comment type="caution">
    <text evidence="2">The sequence shown here is derived from an EMBL/GenBank/DDBJ whole genome shotgun (WGS) entry which is preliminary data.</text>
</comment>
<proteinExistence type="predicted"/>
<dbReference type="Proteomes" id="UP000007350">
    <property type="component" value="Unassembled WGS sequence"/>
</dbReference>
<accession>K2M327</accession>
<gene>
    <name evidence="2" type="ORF">MOQ_006810</name>
</gene>
<feature type="compositionally biased region" description="Low complexity" evidence="1">
    <location>
        <begin position="89"/>
        <end position="101"/>
    </location>
</feature>
<evidence type="ECO:0000313" key="2">
    <source>
        <dbReference type="EMBL" id="EKF29408.1"/>
    </source>
</evidence>
<sequence length="132" mass="13199">MSSVSTPLLGEESAKQLASGPHSEGTQNVNGNSSSDGNQTVEAEAGGESEAEDGPAVPAEMRASSGEHGERAGGANEQEEVQPHVKEVNAAALSSNLGNASQGNNTDAGTVCESGLPSLLLLLLGLWGFAAL</sequence>
<feature type="compositionally biased region" description="Polar residues" evidence="1">
    <location>
        <begin position="24"/>
        <end position="41"/>
    </location>
</feature>
<dbReference type="Pfam" id="PF11052">
    <property type="entry name" value="Tr-sialidase_C"/>
    <property type="match status" value="1"/>
</dbReference>
<dbReference type="AlphaFoldDB" id="K2M327"/>
<dbReference type="EMBL" id="AHKC01013287">
    <property type="protein sequence ID" value="EKF29408.1"/>
    <property type="molecule type" value="Genomic_DNA"/>
</dbReference>
<feature type="region of interest" description="Disordered" evidence="1">
    <location>
        <begin position="1"/>
        <end position="108"/>
    </location>
</feature>
<keyword evidence="3" id="KW-1185">Reference proteome</keyword>
<dbReference type="InterPro" id="IPR021287">
    <property type="entry name" value="Trans-sialidase_CS"/>
</dbReference>
<name>K2M327_TRYCR</name>
<evidence type="ECO:0000256" key="1">
    <source>
        <dbReference type="SAM" id="MobiDB-lite"/>
    </source>
</evidence>
<protein>
    <submittedName>
        <fullName evidence="2">Trans-sialidase, putative</fullName>
    </submittedName>
</protein>
<organism evidence="2 3">
    <name type="scientific">Trypanosoma cruzi marinkellei</name>
    <dbReference type="NCBI Taxonomy" id="85056"/>
    <lineage>
        <taxon>Eukaryota</taxon>
        <taxon>Discoba</taxon>
        <taxon>Euglenozoa</taxon>
        <taxon>Kinetoplastea</taxon>
        <taxon>Metakinetoplastina</taxon>
        <taxon>Trypanosomatida</taxon>
        <taxon>Trypanosomatidae</taxon>
        <taxon>Trypanosoma</taxon>
        <taxon>Schizotrypanum</taxon>
    </lineage>
</organism>
<evidence type="ECO:0000313" key="3">
    <source>
        <dbReference type="Proteomes" id="UP000007350"/>
    </source>
</evidence>